<evidence type="ECO:0000259" key="14">
    <source>
        <dbReference type="Pfam" id="PF00149"/>
    </source>
</evidence>
<name>A0A8H6BSX3_CANAX</name>
<keyword evidence="9" id="KW-0807">Transducer</keyword>
<evidence type="ECO:0000256" key="2">
    <source>
        <dbReference type="ARBA" id="ARBA00022707"/>
    </source>
</evidence>
<comment type="cofactor">
    <cofactor evidence="1">
        <name>Mg(2+)</name>
        <dbReference type="ChEBI" id="CHEBI:18420"/>
    </cofactor>
</comment>
<dbReference type="SUPFAM" id="SSF56300">
    <property type="entry name" value="Metallo-dependent phosphatases"/>
    <property type="match status" value="1"/>
</dbReference>
<proteinExistence type="predicted"/>
<dbReference type="PRINTS" id="PR00318">
    <property type="entry name" value="GPROTEINA"/>
</dbReference>
<evidence type="ECO:0000313" key="16">
    <source>
        <dbReference type="Proteomes" id="UP000536275"/>
    </source>
</evidence>
<sequence length="838" mass="96556">MLKLKSTHFLSLILLVIWVLTFYLQERYLTAATISKCQWPQLSTSSSQTNILLIADPQLIDNHTYPGRNELLLKLSKHTVDTYIKKNYNELLDQLQPNYIMFLGDLLDNGRDATDEYFAQEYNRFKRIFRPSDKMFLNVPGNHDIGFGNGVKIPMRTRFEKSFGSANTVVDIDGVDFIILDTLSISSTDETINKQSKDFLYSIAKEKSKPRILLTHVPLYRDPNLSCGPLRESKTFDVNGYGYQYKNSVEESLSRDILNQIQPDITFTGDDHDYCDIQHENGYREVTVKSISMAMGKKYPAVQLLSIKNEDNFKMETEICFLQTPYINVANYVVLAIVSGILIFWWNLKTKLTRYTYTSILPLHDVVNIPFEHTKKLHRFIKEQDDEHMEQKHLDISLPTSSSSNAYSLPSSIPHVPVDDDEIDLFLQDKRINDAIEQSLQLRQQNSKKGVKLLLLGAGESGKSTVLKQLKLLHKGGFTQQERRQYSHVIWCDVIQSMKVLIIQARKLKIKLDCDQPNNSLIPYKQIILRSDPLKQIDADVAGGTDFLNDFVVKYSEENKNKRRLKSTGTTDIWGKDDDSNINSDAINQALESSLNKDSEQFTRLSIAEAIHKLWKLDSGIKKCFDRSNEFQLEGSADYYFDNVFNFADTNYLSTDLDILKGRIKTTGITETDFLIKSFQFKVLDAGGQRSERKKWIHCFEDITAVLFVLAISEYDQNLFEDERVNRMHESIVLFDSLCNSKWFANTPFILFLNKIDIFENKIKKNPLKNYFPDYDGKPDDTNEAIKFFETNFLKINQTNKPIYVHRTCATDSKSMKFVLSAVTDMIVQQNLKKSGII</sequence>
<dbReference type="GO" id="GO:0005737">
    <property type="term" value="C:cytoplasm"/>
    <property type="evidence" value="ECO:0007669"/>
    <property type="project" value="TreeGrafter"/>
</dbReference>
<feature type="binding site" evidence="12">
    <location>
        <position position="666"/>
    </location>
    <ligand>
        <name>Mg(2+)</name>
        <dbReference type="ChEBI" id="CHEBI:18420"/>
    </ligand>
</feature>
<reference evidence="15 16" key="1">
    <citation type="submission" date="2020-03" db="EMBL/GenBank/DDBJ databases">
        <title>FDA dAtabase for Regulatory Grade micrObial Sequences (FDA-ARGOS): Supporting development and validation of Infectious Disease Dx tests.</title>
        <authorList>
            <person name="Campos J."/>
            <person name="Goldberg B."/>
            <person name="Tallon L."/>
            <person name="Sadzewicz L."/>
            <person name="Vavikolanu K."/>
            <person name="Mehta A."/>
            <person name="Aluvathingal J."/>
            <person name="Nadendla S."/>
            <person name="Nandy P."/>
            <person name="Geyer C."/>
            <person name="Yan Y."/>
            <person name="Sichtig H."/>
        </authorList>
    </citation>
    <scope>NUCLEOTIDE SEQUENCE [LARGE SCALE GENOMIC DNA]</scope>
    <source>
        <strain evidence="15 16">FDAARGOS_656</strain>
    </source>
</reference>
<dbReference type="FunFam" id="1.10.400.10:FF:000015">
    <property type="entry name" value="G protein alpha subunit"/>
    <property type="match status" value="1"/>
</dbReference>
<keyword evidence="13" id="KW-1133">Transmembrane helix</keyword>
<evidence type="ECO:0000256" key="12">
    <source>
        <dbReference type="PIRSR" id="PIRSR601019-2"/>
    </source>
</evidence>
<feature type="binding site" evidence="12">
    <location>
        <position position="464"/>
    </location>
    <ligand>
        <name>Mg(2+)</name>
        <dbReference type="ChEBI" id="CHEBI:18420"/>
    </ligand>
</feature>
<dbReference type="PANTHER" id="PTHR10218:SF302">
    <property type="entry name" value="GUANINE NUCLEOTIDE-BINDING PROTEIN ALPHA-5 SUBUNIT"/>
    <property type="match status" value="1"/>
</dbReference>
<dbReference type="Gene3D" id="3.60.21.10">
    <property type="match status" value="1"/>
</dbReference>
<dbReference type="PROSITE" id="PS51882">
    <property type="entry name" value="G_ALPHA"/>
    <property type="match status" value="1"/>
</dbReference>
<dbReference type="GO" id="GO:0005525">
    <property type="term" value="F:GTP binding"/>
    <property type="evidence" value="ECO:0007669"/>
    <property type="project" value="UniProtKB-KW"/>
</dbReference>
<protein>
    <submittedName>
        <fullName evidence="15">G-protein alpha subunit family protein</fullName>
    </submittedName>
</protein>
<dbReference type="GO" id="GO:0005834">
    <property type="term" value="C:heterotrimeric G-protein complex"/>
    <property type="evidence" value="ECO:0007669"/>
    <property type="project" value="InterPro"/>
</dbReference>
<dbReference type="PRINTS" id="PR01241">
    <property type="entry name" value="GPROTEINAFNG"/>
</dbReference>
<dbReference type="GO" id="GO:0001664">
    <property type="term" value="F:G protein-coupled receptor binding"/>
    <property type="evidence" value="ECO:0007669"/>
    <property type="project" value="InterPro"/>
</dbReference>
<evidence type="ECO:0000256" key="4">
    <source>
        <dbReference type="ARBA" id="ARBA00022741"/>
    </source>
</evidence>
<dbReference type="InterPro" id="IPR004843">
    <property type="entry name" value="Calcineurin-like_PHP"/>
</dbReference>
<keyword evidence="3 12" id="KW-0479">Metal-binding</keyword>
<accession>A0A8H6BSX3</accession>
<dbReference type="GO" id="GO:0007186">
    <property type="term" value="P:G protein-coupled receptor signaling pathway"/>
    <property type="evidence" value="ECO:0007669"/>
    <property type="project" value="InterPro"/>
</dbReference>
<feature type="binding site" evidence="11">
    <location>
        <begin position="685"/>
        <end position="689"/>
    </location>
    <ligand>
        <name>GTP</name>
        <dbReference type="ChEBI" id="CHEBI:37565"/>
    </ligand>
</feature>
<evidence type="ECO:0000256" key="13">
    <source>
        <dbReference type="SAM" id="Phobius"/>
    </source>
</evidence>
<dbReference type="GO" id="GO:0031683">
    <property type="term" value="F:G-protein beta/gamma-subunit complex binding"/>
    <property type="evidence" value="ECO:0007669"/>
    <property type="project" value="InterPro"/>
</dbReference>
<dbReference type="CDD" id="cd08163">
    <property type="entry name" value="MPP_Cdc1"/>
    <property type="match status" value="1"/>
</dbReference>
<evidence type="ECO:0000256" key="7">
    <source>
        <dbReference type="ARBA" id="ARBA00023134"/>
    </source>
</evidence>
<dbReference type="PANTHER" id="PTHR10218">
    <property type="entry name" value="GTP-BINDING PROTEIN ALPHA SUBUNIT"/>
    <property type="match status" value="1"/>
</dbReference>
<organism evidence="15 16">
    <name type="scientific">Candida albicans</name>
    <name type="common">Yeast</name>
    <dbReference type="NCBI Taxonomy" id="5476"/>
    <lineage>
        <taxon>Eukaryota</taxon>
        <taxon>Fungi</taxon>
        <taxon>Dikarya</taxon>
        <taxon>Ascomycota</taxon>
        <taxon>Saccharomycotina</taxon>
        <taxon>Pichiomycetes</taxon>
        <taxon>Debaryomycetaceae</taxon>
        <taxon>Candida/Lodderomyces clade</taxon>
        <taxon>Candida</taxon>
    </lineage>
</organism>
<dbReference type="InterPro" id="IPR041834">
    <property type="entry name" value="MPP_Cdc1"/>
</dbReference>
<evidence type="ECO:0000256" key="3">
    <source>
        <dbReference type="ARBA" id="ARBA00022723"/>
    </source>
</evidence>
<dbReference type="GO" id="GO:0046872">
    <property type="term" value="F:metal ion binding"/>
    <property type="evidence" value="ECO:0007669"/>
    <property type="project" value="UniProtKB-KW"/>
</dbReference>
<dbReference type="GO" id="GO:0003924">
    <property type="term" value="F:GTPase activity"/>
    <property type="evidence" value="ECO:0007669"/>
    <property type="project" value="InterPro"/>
</dbReference>
<dbReference type="FunFam" id="3.40.50.300:FF:000563">
    <property type="entry name" value="Guanine nucleotide-binding protein alpha subunit"/>
    <property type="match status" value="1"/>
</dbReference>
<dbReference type="CDD" id="cd00066">
    <property type="entry name" value="G-alpha"/>
    <property type="match status" value="1"/>
</dbReference>
<evidence type="ECO:0000256" key="10">
    <source>
        <dbReference type="ARBA" id="ARBA00023288"/>
    </source>
</evidence>
<comment type="caution">
    <text evidence="15">The sequence shown here is derived from an EMBL/GenBank/DDBJ whole genome shotgun (WGS) entry which is preliminary data.</text>
</comment>
<dbReference type="GO" id="GO:0000750">
    <property type="term" value="P:pheromone-dependent signal transduction involved in conjugation with cellular fusion"/>
    <property type="evidence" value="ECO:0007669"/>
    <property type="project" value="TreeGrafter"/>
</dbReference>
<dbReference type="FunFam" id="3.60.21.10:FF:000103">
    <property type="entry name" value="Unplaced genomic scaffold supercont1.18, whole genome shotgun sequence"/>
    <property type="match status" value="1"/>
</dbReference>
<evidence type="ECO:0000256" key="5">
    <source>
        <dbReference type="ARBA" id="ARBA00022801"/>
    </source>
</evidence>
<evidence type="ECO:0000256" key="1">
    <source>
        <dbReference type="ARBA" id="ARBA00001946"/>
    </source>
</evidence>
<dbReference type="InterPro" id="IPR002975">
    <property type="entry name" value="Fungi_Gprotein_alpha"/>
</dbReference>
<dbReference type="SUPFAM" id="SSF47895">
    <property type="entry name" value="Transducin (alpha subunit), insertion domain"/>
    <property type="match status" value="1"/>
</dbReference>
<keyword evidence="4 11" id="KW-0547">Nucleotide-binding</keyword>
<keyword evidence="8" id="KW-0564">Palmitate</keyword>
<dbReference type="SMART" id="SM00275">
    <property type="entry name" value="G_alpha"/>
    <property type="match status" value="1"/>
</dbReference>
<dbReference type="InterPro" id="IPR027417">
    <property type="entry name" value="P-loop_NTPase"/>
</dbReference>
<feature type="domain" description="Calcineurin-like phosphoesterase" evidence="14">
    <location>
        <begin position="51"/>
        <end position="273"/>
    </location>
</feature>
<evidence type="ECO:0000256" key="9">
    <source>
        <dbReference type="ARBA" id="ARBA00023224"/>
    </source>
</evidence>
<feature type="binding site" evidence="11">
    <location>
        <begin position="660"/>
        <end position="666"/>
    </location>
    <ligand>
        <name>GTP</name>
        <dbReference type="ChEBI" id="CHEBI:37565"/>
    </ligand>
</feature>
<evidence type="ECO:0000256" key="11">
    <source>
        <dbReference type="PIRSR" id="PIRSR601019-1"/>
    </source>
</evidence>
<dbReference type="SUPFAM" id="SSF52540">
    <property type="entry name" value="P-loop containing nucleoside triphosphate hydrolases"/>
    <property type="match status" value="1"/>
</dbReference>
<keyword evidence="13" id="KW-0472">Membrane</keyword>
<keyword evidence="6 12" id="KW-0460">Magnesium</keyword>
<feature type="binding site" evidence="11">
    <location>
        <begin position="460"/>
        <end position="465"/>
    </location>
    <ligand>
        <name>GTP</name>
        <dbReference type="ChEBI" id="CHEBI:37565"/>
    </ligand>
</feature>
<feature type="transmembrane region" description="Helical" evidence="13">
    <location>
        <begin position="329"/>
        <end position="348"/>
    </location>
</feature>
<keyword evidence="7 11" id="KW-0342">GTP-binding</keyword>
<dbReference type="InterPro" id="IPR029052">
    <property type="entry name" value="Metallo-depent_PP-like"/>
</dbReference>
<feature type="binding site" evidence="11">
    <location>
        <position position="810"/>
    </location>
    <ligand>
        <name>GTP</name>
        <dbReference type="ChEBI" id="CHEBI:37565"/>
    </ligand>
</feature>
<dbReference type="Gene3D" id="3.40.50.300">
    <property type="entry name" value="P-loop containing nucleotide triphosphate hydrolases"/>
    <property type="match status" value="2"/>
</dbReference>
<feature type="binding site" evidence="11">
    <location>
        <begin position="754"/>
        <end position="757"/>
    </location>
    <ligand>
        <name>GTP</name>
        <dbReference type="ChEBI" id="CHEBI:37565"/>
    </ligand>
</feature>
<keyword evidence="10" id="KW-0449">Lipoprotein</keyword>
<gene>
    <name evidence="15" type="ORF">FOB64_006996</name>
</gene>
<dbReference type="InterPro" id="IPR001019">
    <property type="entry name" value="Gprotein_alpha_su"/>
</dbReference>
<dbReference type="Pfam" id="PF00149">
    <property type="entry name" value="Metallophos"/>
    <property type="match status" value="1"/>
</dbReference>
<evidence type="ECO:0000256" key="8">
    <source>
        <dbReference type="ARBA" id="ARBA00023139"/>
    </source>
</evidence>
<dbReference type="Gene3D" id="1.10.400.10">
    <property type="entry name" value="GI Alpha 1, domain 2-like"/>
    <property type="match status" value="2"/>
</dbReference>
<keyword evidence="13" id="KW-0812">Transmembrane</keyword>
<evidence type="ECO:0000256" key="6">
    <source>
        <dbReference type="ARBA" id="ARBA00022842"/>
    </source>
</evidence>
<dbReference type="Pfam" id="PF00503">
    <property type="entry name" value="G-alpha"/>
    <property type="match status" value="1"/>
</dbReference>
<keyword evidence="5" id="KW-0378">Hydrolase</keyword>
<evidence type="ECO:0000313" key="15">
    <source>
        <dbReference type="EMBL" id="KAF6060015.1"/>
    </source>
</evidence>
<dbReference type="EMBL" id="JABWAD010000069">
    <property type="protein sequence ID" value="KAF6060015.1"/>
    <property type="molecule type" value="Genomic_DNA"/>
</dbReference>
<dbReference type="InterPro" id="IPR011025">
    <property type="entry name" value="GproteinA_insert"/>
</dbReference>
<dbReference type="AlphaFoldDB" id="A0A8H6BSX3"/>
<keyword evidence="2" id="KW-0519">Myristate</keyword>
<dbReference type="Proteomes" id="UP000536275">
    <property type="component" value="Unassembled WGS sequence"/>
</dbReference>